<dbReference type="SUPFAM" id="SSF103647">
    <property type="entry name" value="TSP type-3 repeat"/>
    <property type="match status" value="2"/>
</dbReference>
<dbReference type="RefSeq" id="WP_085672694.1">
    <property type="nucleotide sequence ID" value="NZ_JACKRU010000897.1"/>
</dbReference>
<keyword evidence="2" id="KW-1185">Reference proteome</keyword>
<gene>
    <name evidence="1" type="ORF">AWC27_10060</name>
</gene>
<dbReference type="EMBL" id="LQPW01000155">
    <property type="protein sequence ID" value="ORW91629.1"/>
    <property type="molecule type" value="Genomic_DNA"/>
</dbReference>
<accession>A0A1X2DVC8</accession>
<sequence length="169" mass="17772">MEYCMGGDDGTATIWNRPLDLDLDHDGRLDAAGLDFDGDGMRDDALADFDGDGTADHAVLDLDNDGIPESYFTDDGSGTWAVAVDHRGSVRWFGLDGVEHTGGPLVDFDGGGSPDDRLFDTDGDGVADRVLCACEDGVTGYVDTDGDGRWNIRLTDTDGDGSADGATTL</sequence>
<dbReference type="GO" id="GO:0005509">
    <property type="term" value="F:calcium ion binding"/>
    <property type="evidence" value="ECO:0007669"/>
    <property type="project" value="InterPro"/>
</dbReference>
<dbReference type="Proteomes" id="UP000193317">
    <property type="component" value="Unassembled WGS sequence"/>
</dbReference>
<evidence type="ECO:0000313" key="1">
    <source>
        <dbReference type="EMBL" id="ORW91629.1"/>
    </source>
</evidence>
<dbReference type="AlphaFoldDB" id="A0A1X2DVC8"/>
<evidence type="ECO:0000313" key="2">
    <source>
        <dbReference type="Proteomes" id="UP000193317"/>
    </source>
</evidence>
<name>A0A1X2DVC8_MYCSZ</name>
<dbReference type="STRING" id="1787.A5725_09245"/>
<dbReference type="InterPro" id="IPR028974">
    <property type="entry name" value="TSP_type-3_rpt"/>
</dbReference>
<protein>
    <submittedName>
        <fullName evidence="1">Pullulanase</fullName>
    </submittedName>
</protein>
<comment type="caution">
    <text evidence="1">The sequence shown here is derived from an EMBL/GenBank/DDBJ whole genome shotgun (WGS) entry which is preliminary data.</text>
</comment>
<organism evidence="1 2">
    <name type="scientific">Mycobacterium szulgai</name>
    <dbReference type="NCBI Taxonomy" id="1787"/>
    <lineage>
        <taxon>Bacteria</taxon>
        <taxon>Bacillati</taxon>
        <taxon>Actinomycetota</taxon>
        <taxon>Actinomycetes</taxon>
        <taxon>Mycobacteriales</taxon>
        <taxon>Mycobacteriaceae</taxon>
        <taxon>Mycobacterium</taxon>
    </lineage>
</organism>
<dbReference type="OrthoDB" id="4762063at2"/>
<proteinExistence type="predicted"/>
<reference evidence="1 2" key="1">
    <citation type="submission" date="2016-01" db="EMBL/GenBank/DDBJ databases">
        <title>The new phylogeny of the genus Mycobacterium.</title>
        <authorList>
            <person name="Tarcisio F."/>
            <person name="Conor M."/>
            <person name="Antonella G."/>
            <person name="Elisabetta G."/>
            <person name="Giulia F.S."/>
            <person name="Sara T."/>
            <person name="Anna F."/>
            <person name="Clotilde B."/>
            <person name="Roberto B."/>
            <person name="Veronica D.S."/>
            <person name="Fabio R."/>
            <person name="Monica P."/>
            <person name="Olivier J."/>
            <person name="Enrico T."/>
            <person name="Nicola S."/>
        </authorList>
    </citation>
    <scope>NUCLEOTIDE SEQUENCE [LARGE SCALE GENOMIC DNA]</scope>
    <source>
        <strain evidence="1 2">DSM 44166</strain>
    </source>
</reference>